<accession>A0ABU7E525</accession>
<feature type="compositionally biased region" description="Polar residues" evidence="1">
    <location>
        <begin position="67"/>
        <end position="76"/>
    </location>
</feature>
<dbReference type="EMBL" id="JAHUTJ010045748">
    <property type="protein sequence ID" value="MED6282319.1"/>
    <property type="molecule type" value="Genomic_DNA"/>
</dbReference>
<feature type="region of interest" description="Disordered" evidence="1">
    <location>
        <begin position="67"/>
        <end position="89"/>
    </location>
</feature>
<dbReference type="Proteomes" id="UP001352852">
    <property type="component" value="Unassembled WGS sequence"/>
</dbReference>
<sequence length="106" mass="11618">MSLFTDYVSGSYSGLSRLSTLCGFHILTPVFVWIRIKLAVSCSHRLLDQAVSVTCPPSNVTICTPNSFLSGQSSHRTAPKKPSTDSPSVILDPESLYPWCPDHSYL</sequence>
<evidence type="ECO:0000313" key="4">
    <source>
        <dbReference type="Proteomes" id="UP001352852"/>
    </source>
</evidence>
<protein>
    <submittedName>
        <fullName evidence="3">Uncharacterized protein</fullName>
    </submittedName>
</protein>
<organism evidence="3 4">
    <name type="scientific">Characodon lateralis</name>
    <dbReference type="NCBI Taxonomy" id="208331"/>
    <lineage>
        <taxon>Eukaryota</taxon>
        <taxon>Metazoa</taxon>
        <taxon>Chordata</taxon>
        <taxon>Craniata</taxon>
        <taxon>Vertebrata</taxon>
        <taxon>Euteleostomi</taxon>
        <taxon>Actinopterygii</taxon>
        <taxon>Neopterygii</taxon>
        <taxon>Teleostei</taxon>
        <taxon>Neoteleostei</taxon>
        <taxon>Acanthomorphata</taxon>
        <taxon>Ovalentaria</taxon>
        <taxon>Atherinomorphae</taxon>
        <taxon>Cyprinodontiformes</taxon>
        <taxon>Goodeidae</taxon>
        <taxon>Characodon</taxon>
    </lineage>
</organism>
<proteinExistence type="predicted"/>
<name>A0ABU7E525_9TELE</name>
<feature type="transmembrane region" description="Helical" evidence="2">
    <location>
        <begin position="15"/>
        <end position="36"/>
    </location>
</feature>
<reference evidence="3 4" key="1">
    <citation type="submission" date="2021-06" db="EMBL/GenBank/DDBJ databases">
        <authorList>
            <person name="Palmer J.M."/>
        </authorList>
    </citation>
    <scope>NUCLEOTIDE SEQUENCE [LARGE SCALE GENOMIC DNA]</scope>
    <source>
        <strain evidence="3 4">CL_MEX2019</strain>
        <tissue evidence="3">Muscle</tissue>
    </source>
</reference>
<gene>
    <name evidence="3" type="ORF">CHARACLAT_030849</name>
</gene>
<evidence type="ECO:0000256" key="1">
    <source>
        <dbReference type="SAM" id="MobiDB-lite"/>
    </source>
</evidence>
<keyword evidence="2" id="KW-0812">Transmembrane</keyword>
<keyword evidence="4" id="KW-1185">Reference proteome</keyword>
<comment type="caution">
    <text evidence="3">The sequence shown here is derived from an EMBL/GenBank/DDBJ whole genome shotgun (WGS) entry which is preliminary data.</text>
</comment>
<evidence type="ECO:0000313" key="3">
    <source>
        <dbReference type="EMBL" id="MED6282319.1"/>
    </source>
</evidence>
<keyword evidence="2" id="KW-1133">Transmembrane helix</keyword>
<evidence type="ECO:0000256" key="2">
    <source>
        <dbReference type="SAM" id="Phobius"/>
    </source>
</evidence>
<keyword evidence="2" id="KW-0472">Membrane</keyword>